<gene>
    <name evidence="1" type="ORF">SAMN03080614_10184</name>
</gene>
<dbReference type="InterPro" id="IPR034559">
    <property type="entry name" value="SPL_Clostridia"/>
</dbReference>
<dbReference type="PANTHER" id="PTHR37822:SF2">
    <property type="entry name" value="SPORE PHOTOPRODUCT LYASE"/>
    <property type="match status" value="1"/>
</dbReference>
<reference evidence="2" key="1">
    <citation type="submission" date="2016-10" db="EMBL/GenBank/DDBJ databases">
        <authorList>
            <person name="Varghese N."/>
            <person name="Submissions S."/>
        </authorList>
    </citation>
    <scope>NUCLEOTIDE SEQUENCE [LARGE SCALE GENOMIC DNA]</scope>
    <source>
        <strain evidence="2">DSM 13577</strain>
    </source>
</reference>
<dbReference type="SFLD" id="SFLDG01079">
    <property type="entry name" value="spore_photoproduct_lyase_like"/>
    <property type="match status" value="1"/>
</dbReference>
<dbReference type="InterPro" id="IPR023897">
    <property type="entry name" value="SPL_firmicutes"/>
</dbReference>
<dbReference type="SFLD" id="SFLDF00412">
    <property type="entry name" value="spore_photoproduct_lyase_2"/>
    <property type="match status" value="1"/>
</dbReference>
<name>A0A1I0AAN2_9FIRM</name>
<dbReference type="GO" id="GO:0051539">
    <property type="term" value="F:4 iron, 4 sulfur cluster binding"/>
    <property type="evidence" value="ECO:0007669"/>
    <property type="project" value="TreeGrafter"/>
</dbReference>
<dbReference type="SUPFAM" id="SSF102114">
    <property type="entry name" value="Radical SAM enzymes"/>
    <property type="match status" value="1"/>
</dbReference>
<dbReference type="STRING" id="1120990.SAMN03080614_10184"/>
<dbReference type="Gene3D" id="3.40.50.12110">
    <property type="match status" value="1"/>
</dbReference>
<dbReference type="Gene3D" id="3.80.30.30">
    <property type="match status" value="1"/>
</dbReference>
<organism evidence="1 2">
    <name type="scientific">Anaerobranca gottschalkii DSM 13577</name>
    <dbReference type="NCBI Taxonomy" id="1120990"/>
    <lineage>
        <taxon>Bacteria</taxon>
        <taxon>Bacillati</taxon>
        <taxon>Bacillota</taxon>
        <taxon>Clostridia</taxon>
        <taxon>Eubacteriales</taxon>
        <taxon>Proteinivoracaceae</taxon>
        <taxon>Anaerobranca</taxon>
    </lineage>
</organism>
<dbReference type="PANTHER" id="PTHR37822">
    <property type="entry name" value="SPORE PHOTOPRODUCT LYASE-RELATED"/>
    <property type="match status" value="1"/>
</dbReference>
<dbReference type="GO" id="GO:0042601">
    <property type="term" value="C:endospore-forming forespore"/>
    <property type="evidence" value="ECO:0007669"/>
    <property type="project" value="TreeGrafter"/>
</dbReference>
<dbReference type="GO" id="GO:1904047">
    <property type="term" value="F:S-adenosyl-L-methionine binding"/>
    <property type="evidence" value="ECO:0007669"/>
    <property type="project" value="InterPro"/>
</dbReference>
<dbReference type="InterPro" id="IPR049539">
    <property type="entry name" value="SPL"/>
</dbReference>
<dbReference type="InterPro" id="IPR007197">
    <property type="entry name" value="rSAM"/>
</dbReference>
<keyword evidence="2" id="KW-1185">Reference proteome</keyword>
<dbReference type="AlphaFoldDB" id="A0A1I0AAN2"/>
<keyword evidence="1" id="KW-0456">Lyase</keyword>
<dbReference type="Pfam" id="PF20903">
    <property type="entry name" value="SPL"/>
    <property type="match status" value="1"/>
</dbReference>
<dbReference type="GO" id="GO:0003913">
    <property type="term" value="F:DNA photolyase activity"/>
    <property type="evidence" value="ECO:0007669"/>
    <property type="project" value="InterPro"/>
</dbReference>
<sequence length="336" mass="38948">MFVPKRVYFDLDSLDYPLGQELYKKFIKMDGVEVDKVKSPRLVNQRGLGAPQKYKEAKKTIFVTVRKTLQFQTCKPSAHYQLPLVSSCPGLCEYCYLQTTLGKTPLIKVYVNIEEILAKAKEYIDKRKEITVFEGAATSDPLPVEDYTGVLRRTIEFFAKEPKGRFRFVTKYANVQSLLDLEHNNHTTFRFSLNTEKVIKEYEKGTANLAARIKGANLVSKSGYPMGFIIAPILIYPNWQQDYLSLLENLQKNLEEVPSLTFELITHRFTTRAKNNILEVFPKTTLPLDEGERKLKYGQFGYTKYVYPKEIYDDVESFFRSNIEKLFPKSEILYLV</sequence>
<dbReference type="NCBIfam" id="TIGR04070">
    <property type="entry name" value="photo_TT_lyase"/>
    <property type="match status" value="1"/>
</dbReference>
<evidence type="ECO:0000313" key="2">
    <source>
        <dbReference type="Proteomes" id="UP000243819"/>
    </source>
</evidence>
<protein>
    <submittedName>
        <fullName evidence="1">Spore photoproduct lyase</fullName>
    </submittedName>
</protein>
<dbReference type="RefSeq" id="WP_091350335.1">
    <property type="nucleotide sequence ID" value="NZ_FOIF01000018.1"/>
</dbReference>
<evidence type="ECO:0000313" key="1">
    <source>
        <dbReference type="EMBL" id="SES90316.1"/>
    </source>
</evidence>
<dbReference type="Proteomes" id="UP000243819">
    <property type="component" value="Unassembled WGS sequence"/>
</dbReference>
<dbReference type="OrthoDB" id="9787095at2"/>
<dbReference type="EMBL" id="FOIF01000018">
    <property type="protein sequence ID" value="SES90316.1"/>
    <property type="molecule type" value="Genomic_DNA"/>
</dbReference>
<accession>A0A1I0AAN2</accession>
<proteinExistence type="predicted"/>
<dbReference type="SFLD" id="SFLDS00029">
    <property type="entry name" value="Radical_SAM"/>
    <property type="match status" value="1"/>
</dbReference>
<dbReference type="InterPro" id="IPR058240">
    <property type="entry name" value="rSAM_sf"/>
</dbReference>